<dbReference type="SUPFAM" id="SSF52935">
    <property type="entry name" value="PK C-terminal domain-like"/>
    <property type="match status" value="1"/>
</dbReference>
<dbReference type="InterPro" id="IPR015793">
    <property type="entry name" value="Pyrv_Knase_brl"/>
</dbReference>
<evidence type="ECO:0000313" key="21">
    <source>
        <dbReference type="Proteomes" id="UP000236664"/>
    </source>
</evidence>
<evidence type="ECO:0000256" key="5">
    <source>
        <dbReference type="ARBA" id="ARBA00011881"/>
    </source>
</evidence>
<dbReference type="InterPro" id="IPR015813">
    <property type="entry name" value="Pyrv/PenolPyrv_kinase-like_dom"/>
</dbReference>
<comment type="cofactor">
    <cofactor evidence="2">
        <name>K(+)</name>
        <dbReference type="ChEBI" id="CHEBI:29103"/>
    </cofactor>
</comment>
<dbReference type="FunFam" id="3.40.1380.20:FF:000001">
    <property type="entry name" value="Pyruvate kinase"/>
    <property type="match status" value="1"/>
</dbReference>
<evidence type="ECO:0000256" key="8">
    <source>
        <dbReference type="ARBA" id="ARBA00022679"/>
    </source>
</evidence>
<dbReference type="PRINTS" id="PR01050">
    <property type="entry name" value="PYRUVTKNASE"/>
</dbReference>
<evidence type="ECO:0000256" key="7">
    <source>
        <dbReference type="ARBA" id="ARBA00018587"/>
    </source>
</evidence>
<dbReference type="Proteomes" id="UP000236664">
    <property type="component" value="Unassembled WGS sequence"/>
</dbReference>
<dbReference type="GO" id="GO:0004743">
    <property type="term" value="F:pyruvate kinase activity"/>
    <property type="evidence" value="ECO:0007669"/>
    <property type="project" value="UniProtKB-EC"/>
</dbReference>
<comment type="similarity">
    <text evidence="4 17">Belongs to the pyruvate kinase family.</text>
</comment>
<comment type="catalytic activity">
    <reaction evidence="16 17">
        <text>pyruvate + ATP = phosphoenolpyruvate + ADP + H(+)</text>
        <dbReference type="Rhea" id="RHEA:18157"/>
        <dbReference type="ChEBI" id="CHEBI:15361"/>
        <dbReference type="ChEBI" id="CHEBI:15378"/>
        <dbReference type="ChEBI" id="CHEBI:30616"/>
        <dbReference type="ChEBI" id="CHEBI:58702"/>
        <dbReference type="ChEBI" id="CHEBI:456216"/>
        <dbReference type="EC" id="2.7.1.40"/>
    </reaction>
</comment>
<feature type="domain" description="Pyruvate kinase barrel" evidence="18">
    <location>
        <begin position="45"/>
        <end position="371"/>
    </location>
</feature>
<proteinExistence type="inferred from homology"/>
<evidence type="ECO:0000256" key="3">
    <source>
        <dbReference type="ARBA" id="ARBA00004997"/>
    </source>
</evidence>
<dbReference type="AlphaFoldDB" id="A0A2K0VVE7"/>
<dbReference type="InterPro" id="IPR015806">
    <property type="entry name" value="Pyrv_Knase_insert_dom_sf"/>
</dbReference>
<dbReference type="Pfam" id="PF00224">
    <property type="entry name" value="PK"/>
    <property type="match status" value="1"/>
</dbReference>
<dbReference type="NCBIfam" id="NF004978">
    <property type="entry name" value="PRK06354.1"/>
    <property type="match status" value="1"/>
</dbReference>
<comment type="cofactor">
    <cofactor evidence="1">
        <name>Mg(2+)</name>
        <dbReference type="ChEBI" id="CHEBI:18420"/>
    </cofactor>
</comment>
<dbReference type="InterPro" id="IPR011037">
    <property type="entry name" value="Pyrv_Knase-like_insert_dom_sf"/>
</dbReference>
<dbReference type="NCBIfam" id="NF004491">
    <property type="entry name" value="PRK05826.1"/>
    <property type="match status" value="1"/>
</dbReference>
<keyword evidence="13 17" id="KW-0460">Magnesium</keyword>
<dbReference type="UniPathway" id="UPA00109">
    <property type="reaction ID" value="UER00188"/>
</dbReference>
<keyword evidence="14 17" id="KW-0324">Glycolysis</keyword>
<evidence type="ECO:0000313" key="20">
    <source>
        <dbReference type="EMBL" id="PNP73998.1"/>
    </source>
</evidence>
<dbReference type="GO" id="GO:0006950">
    <property type="term" value="P:response to stress"/>
    <property type="evidence" value="ECO:0007669"/>
    <property type="project" value="UniProtKB-ARBA"/>
</dbReference>
<keyword evidence="9" id="KW-0479">Metal-binding</keyword>
<evidence type="ECO:0000259" key="18">
    <source>
        <dbReference type="Pfam" id="PF00224"/>
    </source>
</evidence>
<evidence type="ECO:0000256" key="15">
    <source>
        <dbReference type="ARBA" id="ARBA00023317"/>
    </source>
</evidence>
<dbReference type="GO" id="GO:0016301">
    <property type="term" value="F:kinase activity"/>
    <property type="evidence" value="ECO:0007669"/>
    <property type="project" value="UniProtKB-KW"/>
</dbReference>
<evidence type="ECO:0000256" key="13">
    <source>
        <dbReference type="ARBA" id="ARBA00022842"/>
    </source>
</evidence>
<evidence type="ECO:0000256" key="6">
    <source>
        <dbReference type="ARBA" id="ARBA00012142"/>
    </source>
</evidence>
<evidence type="ECO:0000256" key="1">
    <source>
        <dbReference type="ARBA" id="ARBA00001946"/>
    </source>
</evidence>
<evidence type="ECO:0000256" key="16">
    <source>
        <dbReference type="ARBA" id="ARBA00048152"/>
    </source>
</evidence>
<dbReference type="NCBIfam" id="TIGR01064">
    <property type="entry name" value="pyruv_kin"/>
    <property type="match status" value="1"/>
</dbReference>
<comment type="subunit">
    <text evidence="5">Homotetramer.</text>
</comment>
<name>A0A2K0VVE7_GIBNY</name>
<keyword evidence="10" id="KW-0547">Nucleotide-binding</keyword>
<keyword evidence="15" id="KW-0670">Pyruvate</keyword>
<dbReference type="GO" id="GO:0030955">
    <property type="term" value="F:potassium ion binding"/>
    <property type="evidence" value="ECO:0007669"/>
    <property type="project" value="InterPro"/>
</dbReference>
<dbReference type="PROSITE" id="PS00110">
    <property type="entry name" value="PYRUVATE_KINASE"/>
    <property type="match status" value="1"/>
</dbReference>
<protein>
    <recommendedName>
        <fullName evidence="7 17">Pyruvate kinase</fullName>
        <ecNumber evidence="6 17">2.7.1.40</ecNumber>
    </recommendedName>
</protein>
<evidence type="ECO:0000256" key="9">
    <source>
        <dbReference type="ARBA" id="ARBA00022723"/>
    </source>
</evidence>
<keyword evidence="12" id="KW-0067">ATP-binding</keyword>
<reference evidence="20 21" key="1">
    <citation type="submission" date="2017-06" db="EMBL/GenBank/DDBJ databases">
        <title>Genome of Fusarium nygamai isolate CS10214.</title>
        <authorList>
            <person name="Gardiner D.M."/>
            <person name="Obanor F."/>
            <person name="Kazan K."/>
        </authorList>
    </citation>
    <scope>NUCLEOTIDE SEQUENCE [LARGE SCALE GENOMIC DNA]</scope>
    <source>
        <strain evidence="20 21">CS10214</strain>
    </source>
</reference>
<dbReference type="InterPro" id="IPR036918">
    <property type="entry name" value="Pyrv_Knase_C_sf"/>
</dbReference>
<keyword evidence="11 17" id="KW-0418">Kinase</keyword>
<dbReference type="GO" id="GO:0000287">
    <property type="term" value="F:magnesium ion binding"/>
    <property type="evidence" value="ECO:0007669"/>
    <property type="project" value="InterPro"/>
</dbReference>
<dbReference type="OrthoDB" id="108365at2759"/>
<comment type="caution">
    <text evidence="20">The sequence shown here is derived from an EMBL/GenBank/DDBJ whole genome shotgun (WGS) entry which is preliminary data.</text>
</comment>
<evidence type="ECO:0000256" key="14">
    <source>
        <dbReference type="ARBA" id="ARBA00023152"/>
    </source>
</evidence>
<dbReference type="Gene3D" id="2.40.33.10">
    <property type="entry name" value="PK beta-barrel domain-like"/>
    <property type="match status" value="1"/>
</dbReference>
<dbReference type="CDD" id="cd00288">
    <property type="entry name" value="Pyruvate_Kinase"/>
    <property type="match status" value="1"/>
</dbReference>
<dbReference type="InterPro" id="IPR018209">
    <property type="entry name" value="Pyrv_Knase_AS"/>
</dbReference>
<evidence type="ECO:0000256" key="11">
    <source>
        <dbReference type="ARBA" id="ARBA00022777"/>
    </source>
</evidence>
<dbReference type="Gene3D" id="3.20.20.60">
    <property type="entry name" value="Phosphoenolpyruvate-binding domains"/>
    <property type="match status" value="1"/>
</dbReference>
<dbReference type="InterPro" id="IPR001697">
    <property type="entry name" value="Pyr_Knase"/>
</dbReference>
<dbReference type="Gene3D" id="3.40.1380.20">
    <property type="entry name" value="Pyruvate kinase, C-terminal domain"/>
    <property type="match status" value="1"/>
</dbReference>
<dbReference type="SUPFAM" id="SSF50800">
    <property type="entry name" value="PK beta-barrel domain-like"/>
    <property type="match status" value="1"/>
</dbReference>
<gene>
    <name evidence="20" type="ORF">FNYG_12626</name>
</gene>
<dbReference type="STRING" id="42673.A0A2K0VVE7"/>
<evidence type="ECO:0000256" key="17">
    <source>
        <dbReference type="RuleBase" id="RU000504"/>
    </source>
</evidence>
<feature type="domain" description="Pyruvate kinase C-terminal" evidence="19">
    <location>
        <begin position="406"/>
        <end position="528"/>
    </location>
</feature>
<accession>A0A2K0VVE7</accession>
<organism evidence="20 21">
    <name type="scientific">Gibberella nygamai</name>
    <name type="common">Bean root rot disease fungus</name>
    <name type="synonym">Fusarium nygamai</name>
    <dbReference type="NCBI Taxonomy" id="42673"/>
    <lineage>
        <taxon>Eukaryota</taxon>
        <taxon>Fungi</taxon>
        <taxon>Dikarya</taxon>
        <taxon>Ascomycota</taxon>
        <taxon>Pezizomycotina</taxon>
        <taxon>Sordariomycetes</taxon>
        <taxon>Hypocreomycetidae</taxon>
        <taxon>Hypocreales</taxon>
        <taxon>Nectriaceae</taxon>
        <taxon>Fusarium</taxon>
        <taxon>Fusarium fujikuroi species complex</taxon>
    </lineage>
</organism>
<keyword evidence="8 17" id="KW-0808">Transferase</keyword>
<dbReference type="Pfam" id="PF02887">
    <property type="entry name" value="PK_C"/>
    <property type="match status" value="1"/>
</dbReference>
<comment type="pathway">
    <text evidence="3 17">Carbohydrate degradation; glycolysis; pyruvate from D-glyceraldehyde 3-phosphate: step 5/5.</text>
</comment>
<evidence type="ECO:0000259" key="19">
    <source>
        <dbReference type="Pfam" id="PF02887"/>
    </source>
</evidence>
<evidence type="ECO:0000256" key="12">
    <source>
        <dbReference type="ARBA" id="ARBA00022840"/>
    </source>
</evidence>
<dbReference type="FunFam" id="2.40.33.10:FF:000001">
    <property type="entry name" value="Pyruvate kinase"/>
    <property type="match status" value="1"/>
</dbReference>
<keyword evidence="21" id="KW-1185">Reference proteome</keyword>
<dbReference type="EC" id="2.7.1.40" evidence="6 17"/>
<dbReference type="InterPro" id="IPR040442">
    <property type="entry name" value="Pyrv_kinase-like_dom_sf"/>
</dbReference>
<dbReference type="EMBL" id="MTQA01000225">
    <property type="protein sequence ID" value="PNP73998.1"/>
    <property type="molecule type" value="Genomic_DNA"/>
</dbReference>
<dbReference type="PANTHER" id="PTHR11817">
    <property type="entry name" value="PYRUVATE KINASE"/>
    <property type="match status" value="1"/>
</dbReference>
<dbReference type="InterPro" id="IPR015795">
    <property type="entry name" value="Pyrv_Knase_C"/>
</dbReference>
<dbReference type="GO" id="GO:0005524">
    <property type="term" value="F:ATP binding"/>
    <property type="evidence" value="ECO:0007669"/>
    <property type="project" value="UniProtKB-KW"/>
</dbReference>
<dbReference type="FunFam" id="3.20.20.60:FF:000001">
    <property type="entry name" value="Pyruvate kinase"/>
    <property type="match status" value="1"/>
</dbReference>
<dbReference type="SUPFAM" id="SSF51621">
    <property type="entry name" value="Phosphoenolpyruvate/pyruvate domain"/>
    <property type="match status" value="1"/>
</dbReference>
<evidence type="ECO:0000256" key="4">
    <source>
        <dbReference type="ARBA" id="ARBA00008663"/>
    </source>
</evidence>
<evidence type="ECO:0000256" key="10">
    <source>
        <dbReference type="ARBA" id="ARBA00022741"/>
    </source>
</evidence>
<evidence type="ECO:0000256" key="2">
    <source>
        <dbReference type="ARBA" id="ARBA00001958"/>
    </source>
</evidence>
<sequence>MAQKPSHKHSKSVMAATAQDHLEFGGKISWLASLDTAFRPQRNYRRSSIICTIGPKTNSVEAINKLRDSGLNVVRMNFSHGSYEYHKSVIDNARESEATHAGRNVAIALDTKGPEIRTGNTPNDEDIPISAGHEMNITTDDSYATACDDKNMYVDYKNITSVIEPGRVIYVDDGVLAFDVLEIKDEKTIRVKARNNGAICSKKGVNLPNTDVDLPALSEKDKADLKFGVENNVDMVFASFIRRAQDIYDIREVLGEKGKHIQIISKIENRQGLNNFKEILEATDGVMVARGDLGIEIPAAEVFAAQKKLIAMCNLAGKPVICATQMLESMIKNPRPTRAEISDVGNAITDGADCVMLSGETAKGSYPSEAVKEMHEACLKAENTIPYVSHFEEMCTLVKRPVSTVESCAMAAVRASLDLGAGGIIVLSTSGESARMLSKYRPVCPIFMVTRSPTTSRFAHLYRGVYPFLFPETKPDFTQVNWQEDVDRRIKWAVNNALQLNVLTPGDTVVVVQGWKGGMGNTNTLRIVKADPEHLGIGQLQ</sequence>